<accession>A0A373A370</accession>
<protein>
    <submittedName>
        <fullName evidence="1">Uncharacterized protein</fullName>
    </submittedName>
</protein>
<comment type="caution">
    <text evidence="1">The sequence shown here is derived from an EMBL/GenBank/DDBJ whole genome shotgun (WGS) entry which is preliminary data.</text>
</comment>
<dbReference type="AlphaFoldDB" id="A0A373A370"/>
<name>A0A373A370_9ACTN</name>
<gene>
    <name evidence="1" type="ORF">DR950_36285</name>
</gene>
<dbReference type="EMBL" id="QVIG01000001">
    <property type="protein sequence ID" value="RGD62491.1"/>
    <property type="molecule type" value="Genomic_DNA"/>
</dbReference>
<evidence type="ECO:0000313" key="2">
    <source>
        <dbReference type="Proteomes" id="UP000263377"/>
    </source>
</evidence>
<dbReference type="Proteomes" id="UP000263377">
    <property type="component" value="Unassembled WGS sequence"/>
</dbReference>
<dbReference type="RefSeq" id="WP_117490994.1">
    <property type="nucleotide sequence ID" value="NZ_QVIG01000001.1"/>
</dbReference>
<proteinExistence type="predicted"/>
<sequence>MTNVEKAQCAADHAALNLASVFRVLNVESGVPQAEANELASAQLIGELMGLSDGLRLTPDEAAGELLRSLAALSAILFGELAALTGKSIEDLIQFRRMEVTYKGSGPALE</sequence>
<organism evidence="1 2">
    <name type="scientific">Kitasatospora xanthocidica</name>
    <dbReference type="NCBI Taxonomy" id="83382"/>
    <lineage>
        <taxon>Bacteria</taxon>
        <taxon>Bacillati</taxon>
        <taxon>Actinomycetota</taxon>
        <taxon>Actinomycetes</taxon>
        <taxon>Kitasatosporales</taxon>
        <taxon>Streptomycetaceae</taxon>
        <taxon>Kitasatospora</taxon>
    </lineage>
</organism>
<keyword evidence="2" id="KW-1185">Reference proteome</keyword>
<evidence type="ECO:0000313" key="1">
    <source>
        <dbReference type="EMBL" id="RGD62491.1"/>
    </source>
</evidence>
<reference evidence="1 2" key="1">
    <citation type="submission" date="2018-08" db="EMBL/GenBank/DDBJ databases">
        <title>Diversity &amp; Physiological Properties of Lignin-Decomposing Actinobacteria from Soil.</title>
        <authorList>
            <person name="Roh S.G."/>
            <person name="Kim S.B."/>
        </authorList>
    </citation>
    <scope>NUCLEOTIDE SEQUENCE [LARGE SCALE GENOMIC DNA]</scope>
    <source>
        <strain evidence="1 2">MMS17-GH009</strain>
    </source>
</reference>